<gene>
    <name evidence="1" type="ORF">BECKSD772D_GA0070982_105020</name>
</gene>
<organism evidence="1">
    <name type="scientific">Candidatus Kentrum sp. SD</name>
    <dbReference type="NCBI Taxonomy" id="2126332"/>
    <lineage>
        <taxon>Bacteria</taxon>
        <taxon>Pseudomonadati</taxon>
        <taxon>Pseudomonadota</taxon>
        <taxon>Gammaproteobacteria</taxon>
        <taxon>Candidatus Kentrum</taxon>
    </lineage>
</organism>
<protein>
    <submittedName>
        <fullName evidence="1">Uncharacterized protein</fullName>
    </submittedName>
</protein>
<proteinExistence type="predicted"/>
<dbReference type="EMBL" id="CAADHB010000050">
    <property type="protein sequence ID" value="VFK79454.1"/>
    <property type="molecule type" value="Genomic_DNA"/>
</dbReference>
<accession>A0A451BMG8</accession>
<reference evidence="1" key="1">
    <citation type="submission" date="2019-02" db="EMBL/GenBank/DDBJ databases">
        <authorList>
            <person name="Gruber-Vodicka R. H."/>
            <person name="Seah K. B. B."/>
        </authorList>
    </citation>
    <scope>NUCLEOTIDE SEQUENCE</scope>
    <source>
        <strain evidence="1">BECK_S127</strain>
    </source>
</reference>
<evidence type="ECO:0000313" key="1">
    <source>
        <dbReference type="EMBL" id="VFK79454.1"/>
    </source>
</evidence>
<name>A0A451BMG8_9GAMM</name>
<sequence>MGRLILPGDGPVYLDTNCFICSVERIEPYCSILEPVWQRGVSSQAI</sequence>
<dbReference type="AlphaFoldDB" id="A0A451BMG8"/>